<keyword evidence="2" id="KW-1133">Transmembrane helix</keyword>
<feature type="transmembrane region" description="Helical" evidence="2">
    <location>
        <begin position="42"/>
        <end position="65"/>
    </location>
</feature>
<evidence type="ECO:0000256" key="1">
    <source>
        <dbReference type="SAM" id="MobiDB-lite"/>
    </source>
</evidence>
<gene>
    <name evidence="3" type="ORF">CEY00_Acc20261</name>
</gene>
<reference evidence="4" key="2">
    <citation type="journal article" date="2018" name="BMC Genomics">
        <title>A manually annotated Actinidia chinensis var. chinensis (kiwifruit) genome highlights the challenges associated with draft genomes and gene prediction in plants.</title>
        <authorList>
            <person name="Pilkington S.M."/>
            <person name="Crowhurst R."/>
            <person name="Hilario E."/>
            <person name="Nardozza S."/>
            <person name="Fraser L."/>
            <person name="Peng Y."/>
            <person name="Gunaseelan K."/>
            <person name="Simpson R."/>
            <person name="Tahir J."/>
            <person name="Deroles S.C."/>
            <person name="Templeton K."/>
            <person name="Luo Z."/>
            <person name="Davy M."/>
            <person name="Cheng C."/>
            <person name="McNeilage M."/>
            <person name="Scaglione D."/>
            <person name="Liu Y."/>
            <person name="Zhang Q."/>
            <person name="Datson P."/>
            <person name="De Silva N."/>
            <person name="Gardiner S.E."/>
            <person name="Bassett H."/>
            <person name="Chagne D."/>
            <person name="McCallum J."/>
            <person name="Dzierzon H."/>
            <person name="Deng C."/>
            <person name="Wang Y.Y."/>
            <person name="Barron L."/>
            <person name="Manako K."/>
            <person name="Bowen J."/>
            <person name="Foster T.M."/>
            <person name="Erridge Z.A."/>
            <person name="Tiffin H."/>
            <person name="Waite C.N."/>
            <person name="Davies K.M."/>
            <person name="Grierson E.P."/>
            <person name="Laing W.A."/>
            <person name="Kirk R."/>
            <person name="Chen X."/>
            <person name="Wood M."/>
            <person name="Montefiori M."/>
            <person name="Brummell D.A."/>
            <person name="Schwinn K.E."/>
            <person name="Catanach A."/>
            <person name="Fullerton C."/>
            <person name="Li D."/>
            <person name="Meiyalaghan S."/>
            <person name="Nieuwenhuizen N."/>
            <person name="Read N."/>
            <person name="Prakash R."/>
            <person name="Hunter D."/>
            <person name="Zhang H."/>
            <person name="McKenzie M."/>
            <person name="Knabel M."/>
            <person name="Harris A."/>
            <person name="Allan A.C."/>
            <person name="Gleave A."/>
            <person name="Chen A."/>
            <person name="Janssen B.J."/>
            <person name="Plunkett B."/>
            <person name="Ampomah-Dwamena C."/>
            <person name="Voogd C."/>
            <person name="Leif D."/>
            <person name="Lafferty D."/>
            <person name="Souleyre E.J.F."/>
            <person name="Varkonyi-Gasic E."/>
            <person name="Gambi F."/>
            <person name="Hanley J."/>
            <person name="Yao J.L."/>
            <person name="Cheung J."/>
            <person name="David K.M."/>
            <person name="Warren B."/>
            <person name="Marsh K."/>
            <person name="Snowden K.C."/>
            <person name="Lin-Wang K."/>
            <person name="Brian L."/>
            <person name="Martinez-Sanchez M."/>
            <person name="Wang M."/>
            <person name="Ileperuma N."/>
            <person name="Macnee N."/>
            <person name="Campin R."/>
            <person name="McAtee P."/>
            <person name="Drummond R.S.M."/>
            <person name="Espley R.V."/>
            <person name="Ireland H.S."/>
            <person name="Wu R."/>
            <person name="Atkinson R.G."/>
            <person name="Karunairetnam S."/>
            <person name="Bulley S."/>
            <person name="Chunkath S."/>
            <person name="Hanley Z."/>
            <person name="Storey R."/>
            <person name="Thrimawithana A.H."/>
            <person name="Thomson S."/>
            <person name="David C."/>
            <person name="Testolin R."/>
            <person name="Huang H."/>
            <person name="Hellens R.P."/>
            <person name="Schaffer R.J."/>
        </authorList>
    </citation>
    <scope>NUCLEOTIDE SEQUENCE [LARGE SCALE GENOMIC DNA]</scope>
    <source>
        <strain evidence="4">cv. Red5</strain>
    </source>
</reference>
<dbReference type="AlphaFoldDB" id="A0A2R6Q928"/>
<dbReference type="Proteomes" id="UP000241394">
    <property type="component" value="Chromosome LG18"/>
</dbReference>
<dbReference type="EMBL" id="NKQK01000018">
    <property type="protein sequence ID" value="PSS04407.1"/>
    <property type="molecule type" value="Genomic_DNA"/>
</dbReference>
<evidence type="ECO:0000313" key="3">
    <source>
        <dbReference type="EMBL" id="PSS04407.1"/>
    </source>
</evidence>
<dbReference type="InterPro" id="IPR055301">
    <property type="entry name" value="Lea14-like_2"/>
</dbReference>
<dbReference type="InParanoid" id="A0A2R6Q928"/>
<proteinExistence type="predicted"/>
<dbReference type="PANTHER" id="PTHR31852">
    <property type="entry name" value="LATE EMBRYOGENESIS ABUNDANT (LEA) HYDROXYPROLINE-RICH GLYCOPROTEIN FAMILY"/>
    <property type="match status" value="1"/>
</dbReference>
<comment type="caution">
    <text evidence="3">The sequence shown here is derived from an EMBL/GenBank/DDBJ whole genome shotgun (WGS) entry which is preliminary data.</text>
</comment>
<dbReference type="OrthoDB" id="1894389at2759"/>
<keyword evidence="2" id="KW-0472">Membrane</keyword>
<keyword evidence="2" id="KW-0812">Transmembrane</keyword>
<protein>
    <submittedName>
        <fullName evidence="3">Late embryogenesis abundant protein</fullName>
    </submittedName>
</protein>
<feature type="compositionally biased region" description="Basic and acidic residues" evidence="1">
    <location>
        <begin position="21"/>
        <end position="33"/>
    </location>
</feature>
<organism evidence="3 4">
    <name type="scientific">Actinidia chinensis var. chinensis</name>
    <name type="common">Chinese soft-hair kiwi</name>
    <dbReference type="NCBI Taxonomy" id="1590841"/>
    <lineage>
        <taxon>Eukaryota</taxon>
        <taxon>Viridiplantae</taxon>
        <taxon>Streptophyta</taxon>
        <taxon>Embryophyta</taxon>
        <taxon>Tracheophyta</taxon>
        <taxon>Spermatophyta</taxon>
        <taxon>Magnoliopsida</taxon>
        <taxon>eudicotyledons</taxon>
        <taxon>Gunneridae</taxon>
        <taxon>Pentapetalae</taxon>
        <taxon>asterids</taxon>
        <taxon>Ericales</taxon>
        <taxon>Actinidiaceae</taxon>
        <taxon>Actinidia</taxon>
    </lineage>
</organism>
<keyword evidence="4" id="KW-1185">Reference proteome</keyword>
<evidence type="ECO:0000313" key="4">
    <source>
        <dbReference type="Proteomes" id="UP000241394"/>
    </source>
</evidence>
<dbReference type="Gramene" id="PSS04407">
    <property type="protein sequence ID" value="PSS04407"/>
    <property type="gene ID" value="CEY00_Acc20261"/>
</dbReference>
<sequence>MAEKAQQQGYPLAPANGNARSDQEAGRSHSDDELRRQKRKKWALYIIAFIIFQTGVIVFFSMTVMKFRTPKFRVRSATSFDTFDVQPSSFNVMMNTQFGIKNTNFGPYKYSNSTVYFYYRGTQIGTVFIPKSKANFRRIKKLNVAVSLVAPTSLISNSEWTNDVSSGIVPLTSTSRLSGKIEIMFVFKKKKSINMNCTMDLNISAKQLQNIKCK</sequence>
<evidence type="ECO:0000256" key="2">
    <source>
        <dbReference type="SAM" id="Phobius"/>
    </source>
</evidence>
<name>A0A2R6Q928_ACTCC</name>
<accession>A0A2R6Q928</accession>
<dbReference type="STRING" id="1590841.A0A2R6Q928"/>
<reference evidence="3 4" key="1">
    <citation type="submission" date="2017-07" db="EMBL/GenBank/DDBJ databases">
        <title>An improved, manually edited Actinidia chinensis var. chinensis (kiwifruit) genome highlights the challenges associated with draft genomes and gene prediction in plants.</title>
        <authorList>
            <person name="Pilkington S."/>
            <person name="Crowhurst R."/>
            <person name="Hilario E."/>
            <person name="Nardozza S."/>
            <person name="Fraser L."/>
            <person name="Peng Y."/>
            <person name="Gunaseelan K."/>
            <person name="Simpson R."/>
            <person name="Tahir J."/>
            <person name="Deroles S."/>
            <person name="Templeton K."/>
            <person name="Luo Z."/>
            <person name="Davy M."/>
            <person name="Cheng C."/>
            <person name="Mcneilage M."/>
            <person name="Scaglione D."/>
            <person name="Liu Y."/>
            <person name="Zhang Q."/>
            <person name="Datson P."/>
            <person name="De Silva N."/>
            <person name="Gardiner S."/>
            <person name="Bassett H."/>
            <person name="Chagne D."/>
            <person name="Mccallum J."/>
            <person name="Dzierzon H."/>
            <person name="Deng C."/>
            <person name="Wang Y.-Y."/>
            <person name="Barron N."/>
            <person name="Manako K."/>
            <person name="Bowen J."/>
            <person name="Foster T."/>
            <person name="Erridge Z."/>
            <person name="Tiffin H."/>
            <person name="Waite C."/>
            <person name="Davies K."/>
            <person name="Grierson E."/>
            <person name="Laing W."/>
            <person name="Kirk R."/>
            <person name="Chen X."/>
            <person name="Wood M."/>
            <person name="Montefiori M."/>
            <person name="Brummell D."/>
            <person name="Schwinn K."/>
            <person name="Catanach A."/>
            <person name="Fullerton C."/>
            <person name="Li D."/>
            <person name="Meiyalaghan S."/>
            <person name="Nieuwenhuizen N."/>
            <person name="Read N."/>
            <person name="Prakash R."/>
            <person name="Hunter D."/>
            <person name="Zhang H."/>
            <person name="Mckenzie M."/>
            <person name="Knabel M."/>
            <person name="Harris A."/>
            <person name="Allan A."/>
            <person name="Chen A."/>
            <person name="Janssen B."/>
            <person name="Plunkett B."/>
            <person name="Dwamena C."/>
            <person name="Voogd C."/>
            <person name="Leif D."/>
            <person name="Lafferty D."/>
            <person name="Souleyre E."/>
            <person name="Varkonyi-Gasic E."/>
            <person name="Gambi F."/>
            <person name="Hanley J."/>
            <person name="Yao J.-L."/>
            <person name="Cheung J."/>
            <person name="David K."/>
            <person name="Warren B."/>
            <person name="Marsh K."/>
            <person name="Snowden K."/>
            <person name="Lin-Wang K."/>
            <person name="Brian L."/>
            <person name="Martinez-Sanchez M."/>
            <person name="Wang M."/>
            <person name="Ileperuma N."/>
            <person name="Macnee N."/>
            <person name="Campin R."/>
            <person name="Mcatee P."/>
            <person name="Drummond R."/>
            <person name="Espley R."/>
            <person name="Ireland H."/>
            <person name="Wu R."/>
            <person name="Atkinson R."/>
            <person name="Karunairetnam S."/>
            <person name="Bulley S."/>
            <person name="Chunkath S."/>
            <person name="Hanley Z."/>
            <person name="Storey R."/>
            <person name="Thrimawithana A."/>
            <person name="Thomson S."/>
            <person name="David C."/>
            <person name="Testolin R."/>
        </authorList>
    </citation>
    <scope>NUCLEOTIDE SEQUENCE [LARGE SCALE GENOMIC DNA]</scope>
    <source>
        <strain evidence="4">cv. Red5</strain>
        <tissue evidence="3">Young leaf</tissue>
    </source>
</reference>
<feature type="region of interest" description="Disordered" evidence="1">
    <location>
        <begin position="1"/>
        <end position="33"/>
    </location>
</feature>